<protein>
    <recommendedName>
        <fullName evidence="9">Membrane fusion protein (MFP) family protein</fullName>
    </recommendedName>
</protein>
<dbReference type="EMBL" id="FYDG01000011">
    <property type="protein sequence ID" value="SNB79628.1"/>
    <property type="molecule type" value="Genomic_DNA"/>
</dbReference>
<evidence type="ECO:0000256" key="10">
    <source>
        <dbReference type="SAM" id="Coils"/>
    </source>
</evidence>
<dbReference type="Gene3D" id="2.40.50.100">
    <property type="match status" value="2"/>
</dbReference>
<dbReference type="GO" id="GO:0005886">
    <property type="term" value="C:plasma membrane"/>
    <property type="evidence" value="ECO:0007669"/>
    <property type="project" value="UniProtKB-SubCell"/>
</dbReference>
<dbReference type="RefSeq" id="WP_088521844.1">
    <property type="nucleotide sequence ID" value="NZ_FYDG01000011.1"/>
</dbReference>
<feature type="domain" description="AprE-like long alpha-helical hairpin" evidence="11">
    <location>
        <begin position="110"/>
        <end position="295"/>
    </location>
</feature>
<feature type="transmembrane region" description="Helical" evidence="9">
    <location>
        <begin position="37"/>
        <end position="55"/>
    </location>
</feature>
<dbReference type="PROSITE" id="PS00543">
    <property type="entry name" value="HLYD_FAMILY"/>
    <property type="match status" value="1"/>
</dbReference>
<evidence type="ECO:0000256" key="9">
    <source>
        <dbReference type="RuleBase" id="RU365093"/>
    </source>
</evidence>
<gene>
    <name evidence="13" type="ORF">SAMN06265338_11180</name>
</gene>
<sequence length="470" mass="50992">MTGAVAPARRAPAPIERAFLPAALEIVETPASPTLRYTGWTICLFLTTALVWAWFGKVDMIAAAAGKAAPAGRTKQIQAFEAGVVRKILVEDGDRVQAGQQLILLDPTLATADRDRFADQFMRARLDVARLTALLAETEGGKVGDPFADLAAPDEALREMRGRFAADRANRQARLAAADREIAGKRSEQASLDAELAKIDATLPMTMERANIRKYTFEKGVGSKLDYLNAAQQKAELENERKVTAAKASATEAALQAAIAARAQIAAETERDWRSDLQKAMRDRAEAQSELAKAERRTGLTSVTAPIEGVVQDLAVHTEGGVVQAGQQLLRVSPTDGALVIEAVVENKDAGFVRVGQEAEIKVEAFPFTRYGFLHGRVASIARDATSDPEEQQSRGATLDRSPNELRRSHDLIYVARIAVDNPTLDVDGVATRLEPGMAITAEIKTGRRRVLDYLLSPIAQRGHEALRER</sequence>
<feature type="domain" description="AprE-like beta-barrel" evidence="12">
    <location>
        <begin position="339"/>
        <end position="447"/>
    </location>
</feature>
<evidence type="ECO:0000313" key="13">
    <source>
        <dbReference type="EMBL" id="SNB79628.1"/>
    </source>
</evidence>
<name>A0A212S3N3_RHOAC</name>
<evidence type="ECO:0000256" key="3">
    <source>
        <dbReference type="ARBA" id="ARBA00022448"/>
    </source>
</evidence>
<keyword evidence="8 9" id="KW-0472">Membrane</keyword>
<evidence type="ECO:0000259" key="11">
    <source>
        <dbReference type="Pfam" id="PF25994"/>
    </source>
</evidence>
<dbReference type="InterPro" id="IPR058982">
    <property type="entry name" value="Beta-barrel_AprE"/>
</dbReference>
<evidence type="ECO:0000256" key="1">
    <source>
        <dbReference type="ARBA" id="ARBA00004377"/>
    </source>
</evidence>
<dbReference type="Proteomes" id="UP000198418">
    <property type="component" value="Unassembled WGS sequence"/>
</dbReference>
<dbReference type="PRINTS" id="PR01490">
    <property type="entry name" value="RTXTOXIND"/>
</dbReference>
<dbReference type="InterPro" id="IPR058781">
    <property type="entry name" value="HH_AprE-like"/>
</dbReference>
<dbReference type="Pfam" id="PF26002">
    <property type="entry name" value="Beta-barrel_AprE"/>
    <property type="match status" value="1"/>
</dbReference>
<dbReference type="AlphaFoldDB" id="A0A212S3N3"/>
<evidence type="ECO:0000259" key="12">
    <source>
        <dbReference type="Pfam" id="PF26002"/>
    </source>
</evidence>
<dbReference type="SUPFAM" id="SSF111369">
    <property type="entry name" value="HlyD-like secretion proteins"/>
    <property type="match status" value="2"/>
</dbReference>
<evidence type="ECO:0000256" key="8">
    <source>
        <dbReference type="ARBA" id="ARBA00023136"/>
    </source>
</evidence>
<evidence type="ECO:0000256" key="7">
    <source>
        <dbReference type="ARBA" id="ARBA00022989"/>
    </source>
</evidence>
<evidence type="ECO:0000256" key="6">
    <source>
        <dbReference type="ARBA" id="ARBA00022692"/>
    </source>
</evidence>
<proteinExistence type="inferred from homology"/>
<organism evidence="13 14">
    <name type="scientific">Rhodoblastus acidophilus</name>
    <name type="common">Rhodopseudomonas acidophila</name>
    <dbReference type="NCBI Taxonomy" id="1074"/>
    <lineage>
        <taxon>Bacteria</taxon>
        <taxon>Pseudomonadati</taxon>
        <taxon>Pseudomonadota</taxon>
        <taxon>Alphaproteobacteria</taxon>
        <taxon>Hyphomicrobiales</taxon>
        <taxon>Rhodoblastaceae</taxon>
        <taxon>Rhodoblastus</taxon>
    </lineage>
</organism>
<comment type="similarity">
    <text evidence="2 9">Belongs to the membrane fusion protein (MFP) (TC 8.A.1) family.</text>
</comment>
<evidence type="ECO:0000256" key="4">
    <source>
        <dbReference type="ARBA" id="ARBA00022475"/>
    </source>
</evidence>
<evidence type="ECO:0000313" key="14">
    <source>
        <dbReference type="Proteomes" id="UP000198418"/>
    </source>
</evidence>
<keyword evidence="4 9" id="KW-1003">Cell membrane</keyword>
<reference evidence="14" key="1">
    <citation type="submission" date="2017-06" db="EMBL/GenBank/DDBJ databases">
        <authorList>
            <person name="Varghese N."/>
            <person name="Submissions S."/>
        </authorList>
    </citation>
    <scope>NUCLEOTIDE SEQUENCE [LARGE SCALE GENOMIC DNA]</scope>
    <source>
        <strain evidence="14">DSM 137</strain>
    </source>
</reference>
<evidence type="ECO:0000256" key="2">
    <source>
        <dbReference type="ARBA" id="ARBA00009477"/>
    </source>
</evidence>
<dbReference type="InterPro" id="IPR050739">
    <property type="entry name" value="MFP"/>
</dbReference>
<dbReference type="PANTHER" id="PTHR30386">
    <property type="entry name" value="MEMBRANE FUSION SUBUNIT OF EMRAB-TOLC MULTIDRUG EFFLUX PUMP"/>
    <property type="match status" value="1"/>
</dbReference>
<keyword evidence="3 9" id="KW-0813">Transport</keyword>
<dbReference type="GO" id="GO:0009306">
    <property type="term" value="P:protein secretion"/>
    <property type="evidence" value="ECO:0007669"/>
    <property type="project" value="InterPro"/>
</dbReference>
<keyword evidence="5 9" id="KW-0997">Cell inner membrane</keyword>
<evidence type="ECO:0000256" key="5">
    <source>
        <dbReference type="ARBA" id="ARBA00022519"/>
    </source>
</evidence>
<dbReference type="OrthoDB" id="9810980at2"/>
<dbReference type="Gene3D" id="2.40.30.170">
    <property type="match status" value="1"/>
</dbReference>
<dbReference type="InterPro" id="IPR006144">
    <property type="entry name" value="Secretion_HlyD_CS"/>
</dbReference>
<keyword evidence="6 9" id="KW-0812">Transmembrane</keyword>
<comment type="subcellular location">
    <subcellularLocation>
        <location evidence="1 9">Cell inner membrane</location>
        <topology evidence="1 9">Single-pass membrane protein</topology>
    </subcellularLocation>
</comment>
<dbReference type="NCBIfam" id="TIGR01843">
    <property type="entry name" value="type_I_hlyD"/>
    <property type="match status" value="1"/>
</dbReference>
<keyword evidence="14" id="KW-1185">Reference proteome</keyword>
<keyword evidence="7 9" id="KW-1133">Transmembrane helix</keyword>
<dbReference type="PANTHER" id="PTHR30386:SF27">
    <property type="entry name" value="MEMBRANE FUSION PROTEIN (MFP) FAMILY PROTEIN"/>
    <property type="match status" value="1"/>
</dbReference>
<dbReference type="InterPro" id="IPR010129">
    <property type="entry name" value="T1SS_HlyD"/>
</dbReference>
<feature type="coiled-coil region" evidence="10">
    <location>
        <begin position="270"/>
        <end position="297"/>
    </location>
</feature>
<accession>A0A212S3N3</accession>
<dbReference type="Pfam" id="PF25994">
    <property type="entry name" value="HH_AprE"/>
    <property type="match status" value="1"/>
</dbReference>
<keyword evidence="10" id="KW-0175">Coiled coil</keyword>